<evidence type="ECO:0000256" key="5">
    <source>
        <dbReference type="ARBA" id="ARBA00022759"/>
    </source>
</evidence>
<dbReference type="GO" id="GO:0003676">
    <property type="term" value="F:nucleic acid binding"/>
    <property type="evidence" value="ECO:0007669"/>
    <property type="project" value="InterPro"/>
</dbReference>
<dbReference type="GO" id="GO:0004519">
    <property type="term" value="F:endonuclease activity"/>
    <property type="evidence" value="ECO:0007669"/>
    <property type="project" value="UniProtKB-KW"/>
</dbReference>
<keyword evidence="6" id="KW-0378">Hydrolase</keyword>
<dbReference type="InterPro" id="IPR050951">
    <property type="entry name" value="Retrovirus_Pol_polyprotein"/>
</dbReference>
<keyword evidence="13" id="KW-1185">Reference proteome</keyword>
<dbReference type="CDD" id="cd09274">
    <property type="entry name" value="RNase_HI_RT_Ty3"/>
    <property type="match status" value="1"/>
</dbReference>
<dbReference type="InterPro" id="IPR012337">
    <property type="entry name" value="RNaseH-like_sf"/>
</dbReference>
<dbReference type="InterPro" id="IPR041373">
    <property type="entry name" value="RT_RNaseH"/>
</dbReference>
<evidence type="ECO:0000256" key="9">
    <source>
        <dbReference type="SAM" id="MobiDB-lite"/>
    </source>
</evidence>
<dbReference type="Gene3D" id="3.30.70.270">
    <property type="match status" value="2"/>
</dbReference>
<sequence length="1289" mass="145515">MIPARSSVVVEIELTSRILGKGGAMIEPSTSVLEGKGVSTGRLLVADCETFNQVLVTNFSDRNQWVPRNMVLGTLEEITLVENGMDDEGEVVALTASGTPKWSREEFGKYVSKELGVEGHDKIVGSPFSSAWKERELMRTLVQEMEDAGVIEKCNGPWSSPVVLVRKKDGAWRFCVDYRKLNAVTLKDVYPLPRIEETLARLEGSALFSIMDLQSGYWQVPIKEGDRPKSAFITADGLYQFRVMAFGLCAAPGTFQRMMDLVLNDIIVYSQTVEEHVERLRSVLECLKEANLKNGIAPDPEKICAVREFPRPPANATNAQKIKHVRSFIGLCSYYRRFISNFAKIAKPLHDLTKQGKPFCWGEEQEESFNPFDIHPDACEYGIGAALVQKIGEGERPVAFASRLLSATERNYSITEKECLALVWAMKKFHCYIWGMTARKSPPMKPQGYMEIIRVERPFEKVGIDVLGPFPVTCGGNRNIIVADVVLRHGTPESIVTDCGKCFMAEFTQSVMAALAVNHRATTPYHPHSNGLVERLNHTLADMLSMYVNKTHTDWDTILPYITFAYNSSRQESTRRTPFFLLPNEENLLGDALPIAPPQEGSQWAVETEPRLKQDSVGERSQRRKERGDRTARLEAIQEEPEEEGCVSPEISRLEPQAHEQNKEGERRSERSRRQPKRYGNPITFSPFMLLLTLLCGAMPCVASPRERFVMSGVVFQNLGEVNFRDSEWVVVTEVSFRQVETTLGHLRQWLTEKLSHEGGLLNEDLKIGNRIKEQLSERATGCLEELEVTSGIVSTLAEQATLVNESLWELHEHTVVLGQLERAHQTLEKELNRAKFNFVNAMNVLERQSIVTSRVDEAFRAAHRLLEWTKMTVDDISIGLALLASGRLPPEMFPPAQLRTVLSEIRSSLASGWALTPALQRGDLWRAYQEANVVTASTENGLKLFIHFPIVEFEKTFELYEIFVLPVYDAESGVGLGHSSLPQFLAVAGDQQTFIELSGEEVRACKDNSGSVCPLARAIERENAKKTCSMALFLQDTEKQKHECEQVFVKWKGPEALYLGQRQWALSIGKTQTLVITCPARDGSRKQYKGELATVEIVEIPKGCSDQTDDWILQASYQRESSTSWEDFPPYQLKGINWTLPTASIDKQNKSPSTSLQAIIASTLEKNKVARTMADIVGKSTRQLKEEDEIQTRLQSTPPSYPYELMAGMLLTVMANLTLCFLFFREKQIIDRERIEVRRRLDVLERTDSGDGEQVAQRSTQLDKLEVRIMEHEQHCMETLRRLEQLTK</sequence>
<dbReference type="InterPro" id="IPR043128">
    <property type="entry name" value="Rev_trsase/Diguanyl_cyclase"/>
</dbReference>
<dbReference type="InterPro" id="IPR000477">
    <property type="entry name" value="RT_dom"/>
</dbReference>
<dbReference type="Gene3D" id="3.10.10.10">
    <property type="entry name" value="HIV Type 1 Reverse Transcriptase, subunit A, domain 1"/>
    <property type="match status" value="1"/>
</dbReference>
<dbReference type="GO" id="GO:0015074">
    <property type="term" value="P:DNA integration"/>
    <property type="evidence" value="ECO:0007669"/>
    <property type="project" value="InterPro"/>
</dbReference>
<dbReference type="PROSITE" id="PS50994">
    <property type="entry name" value="INTEGRASE"/>
    <property type="match status" value="1"/>
</dbReference>
<comment type="caution">
    <text evidence="12">The sequence shown here is derived from an EMBL/GenBank/DDBJ whole genome shotgun (WGS) entry which is preliminary data.</text>
</comment>
<keyword evidence="3" id="KW-0548">Nucleotidyltransferase</keyword>
<dbReference type="EMBL" id="WJBH02000189">
    <property type="protein sequence ID" value="KAI9550070.1"/>
    <property type="molecule type" value="Genomic_DNA"/>
</dbReference>
<name>A0AAD5KUZ0_9CRUS</name>
<gene>
    <name evidence="12" type="ORF">GHT06_001547</name>
</gene>
<dbReference type="InterPro" id="IPR043502">
    <property type="entry name" value="DNA/RNA_pol_sf"/>
</dbReference>
<dbReference type="Pfam" id="PF00078">
    <property type="entry name" value="RVT_1"/>
    <property type="match status" value="1"/>
</dbReference>
<keyword evidence="4" id="KW-0540">Nuclease</keyword>
<evidence type="ECO:0000256" key="6">
    <source>
        <dbReference type="ARBA" id="ARBA00022801"/>
    </source>
</evidence>
<evidence type="ECO:0000313" key="12">
    <source>
        <dbReference type="EMBL" id="KAI9550070.1"/>
    </source>
</evidence>
<feature type="transmembrane region" description="Helical" evidence="10">
    <location>
        <begin position="1206"/>
        <end position="1225"/>
    </location>
</feature>
<feature type="region of interest" description="Disordered" evidence="9">
    <location>
        <begin position="591"/>
        <end position="680"/>
    </location>
</feature>
<feature type="coiled-coil region" evidence="8">
    <location>
        <begin position="811"/>
        <end position="838"/>
    </location>
</feature>
<dbReference type="PANTHER" id="PTHR37984">
    <property type="entry name" value="PROTEIN CBG26694"/>
    <property type="match status" value="1"/>
</dbReference>
<feature type="compositionally biased region" description="Basic and acidic residues" evidence="9">
    <location>
        <begin position="652"/>
        <end position="673"/>
    </location>
</feature>
<reference evidence="12" key="1">
    <citation type="submission" date="2022-05" db="EMBL/GenBank/DDBJ databases">
        <title>A multi-omics perspective on studying reproductive biology in Daphnia sinensis.</title>
        <authorList>
            <person name="Jia J."/>
        </authorList>
    </citation>
    <scope>NUCLEOTIDE SEQUENCE</scope>
    <source>
        <strain evidence="12">WSL</strain>
    </source>
</reference>
<evidence type="ECO:0000256" key="8">
    <source>
        <dbReference type="SAM" id="Coils"/>
    </source>
</evidence>
<feature type="compositionally biased region" description="Basic and acidic residues" evidence="9">
    <location>
        <begin position="608"/>
        <end position="633"/>
    </location>
</feature>
<dbReference type="SUPFAM" id="SSF53098">
    <property type="entry name" value="Ribonuclease H-like"/>
    <property type="match status" value="1"/>
</dbReference>
<dbReference type="PANTHER" id="PTHR37984:SF5">
    <property type="entry name" value="PROTEIN NYNRIN-LIKE"/>
    <property type="match status" value="1"/>
</dbReference>
<evidence type="ECO:0000256" key="4">
    <source>
        <dbReference type="ARBA" id="ARBA00022722"/>
    </source>
</evidence>
<dbReference type="FunFam" id="3.10.20.370:FF:000001">
    <property type="entry name" value="Retrovirus-related Pol polyprotein from transposon 17.6-like protein"/>
    <property type="match status" value="1"/>
</dbReference>
<evidence type="ECO:0000256" key="3">
    <source>
        <dbReference type="ARBA" id="ARBA00022695"/>
    </source>
</evidence>
<keyword evidence="2" id="KW-0808">Transferase</keyword>
<dbReference type="SUPFAM" id="SSF56672">
    <property type="entry name" value="DNA/RNA polymerases"/>
    <property type="match status" value="1"/>
</dbReference>
<evidence type="ECO:0000259" key="11">
    <source>
        <dbReference type="PROSITE" id="PS50994"/>
    </source>
</evidence>
<evidence type="ECO:0000256" key="10">
    <source>
        <dbReference type="SAM" id="Phobius"/>
    </source>
</evidence>
<keyword evidence="10" id="KW-0472">Membrane</keyword>
<dbReference type="FunFam" id="3.30.70.270:FF:000020">
    <property type="entry name" value="Transposon Tf2-6 polyprotein-like Protein"/>
    <property type="match status" value="1"/>
</dbReference>
<dbReference type="EC" id="2.7.7.49" evidence="1"/>
<evidence type="ECO:0000256" key="1">
    <source>
        <dbReference type="ARBA" id="ARBA00012493"/>
    </source>
</evidence>
<dbReference type="Gene3D" id="3.10.20.370">
    <property type="match status" value="1"/>
</dbReference>
<evidence type="ECO:0000313" key="13">
    <source>
        <dbReference type="Proteomes" id="UP000820818"/>
    </source>
</evidence>
<accession>A0AAD5KUZ0</accession>
<keyword evidence="8" id="KW-0175">Coiled coil</keyword>
<dbReference type="Gene3D" id="3.30.420.10">
    <property type="entry name" value="Ribonuclease H-like superfamily/Ribonuclease H"/>
    <property type="match status" value="1"/>
</dbReference>
<feature type="domain" description="Integrase catalytic" evidence="11">
    <location>
        <begin position="481"/>
        <end position="586"/>
    </location>
</feature>
<keyword evidence="10" id="KW-0812">Transmembrane</keyword>
<evidence type="ECO:0000256" key="2">
    <source>
        <dbReference type="ARBA" id="ARBA00022679"/>
    </source>
</evidence>
<dbReference type="Pfam" id="PF17917">
    <property type="entry name" value="RT_RNaseH"/>
    <property type="match status" value="1"/>
</dbReference>
<dbReference type="Proteomes" id="UP000820818">
    <property type="component" value="Unassembled WGS sequence"/>
</dbReference>
<organism evidence="12 13">
    <name type="scientific">Daphnia sinensis</name>
    <dbReference type="NCBI Taxonomy" id="1820382"/>
    <lineage>
        <taxon>Eukaryota</taxon>
        <taxon>Metazoa</taxon>
        <taxon>Ecdysozoa</taxon>
        <taxon>Arthropoda</taxon>
        <taxon>Crustacea</taxon>
        <taxon>Branchiopoda</taxon>
        <taxon>Diplostraca</taxon>
        <taxon>Cladocera</taxon>
        <taxon>Anomopoda</taxon>
        <taxon>Daphniidae</taxon>
        <taxon>Daphnia</taxon>
        <taxon>Daphnia similis group</taxon>
    </lineage>
</organism>
<evidence type="ECO:0000256" key="7">
    <source>
        <dbReference type="ARBA" id="ARBA00022918"/>
    </source>
</evidence>
<dbReference type="InterPro" id="IPR001584">
    <property type="entry name" value="Integrase_cat-core"/>
</dbReference>
<dbReference type="CDD" id="cd01647">
    <property type="entry name" value="RT_LTR"/>
    <property type="match status" value="1"/>
</dbReference>
<dbReference type="InterPro" id="IPR036397">
    <property type="entry name" value="RNaseH_sf"/>
</dbReference>
<proteinExistence type="predicted"/>
<dbReference type="GO" id="GO:0042575">
    <property type="term" value="C:DNA polymerase complex"/>
    <property type="evidence" value="ECO:0007669"/>
    <property type="project" value="UniProtKB-ARBA"/>
</dbReference>
<keyword evidence="10" id="KW-1133">Transmembrane helix</keyword>
<keyword evidence="5" id="KW-0255">Endonuclease</keyword>
<protein>
    <recommendedName>
        <fullName evidence="1">RNA-directed DNA polymerase</fullName>
        <ecNumber evidence="1">2.7.7.49</ecNumber>
    </recommendedName>
</protein>
<keyword evidence="7" id="KW-0695">RNA-directed DNA polymerase</keyword>
<dbReference type="GO" id="GO:0003964">
    <property type="term" value="F:RNA-directed DNA polymerase activity"/>
    <property type="evidence" value="ECO:0007669"/>
    <property type="project" value="UniProtKB-KW"/>
</dbReference>